<sequence>MYKVTLSMPIYNVAPYVERALLSALNQTFESIEFLLVDDRGTDNSMDIVRRIIKEHPRGKDVRIIEHPHNIGLGATRNTAIDNAQGEYLFFMDSDDEITLDCIQVLYDRMMEEKVDIVVGSYIRVSKEKKPLAEKIYKNIVVRGEEELSKFQYSHWYEDRVHISMWNKLYDLSRVRYMNILCVPNQLNEDNMFTTKCIFQLSSCSFVSKATYLYYEAEESIMHKMRHCFSKRLADQFVEIINFHKENLNRLEGRSIYCNYYRWVLHFTYSYISCYLNGNFSDLEKRKYLFAIRKKFPVYIKAMMNRKVFIYRVFVSLPLELQKIIFAIYNKL</sequence>
<gene>
    <name evidence="4" type="ORF">GKE01_18900</name>
</gene>
<reference evidence="4" key="1">
    <citation type="journal article" date="2019" name="Nat. Med.">
        <title>A library of human gut bacterial isolates paired with longitudinal multiomics data enables mechanistic microbiome research.</title>
        <authorList>
            <person name="Poyet M."/>
            <person name="Groussin M."/>
            <person name="Gibbons S.M."/>
            <person name="Avila-Pacheco J."/>
            <person name="Jiang X."/>
            <person name="Kearney S.M."/>
            <person name="Perrotta A.R."/>
            <person name="Berdy B."/>
            <person name="Zhao S."/>
            <person name="Lieberman T.D."/>
            <person name="Swanson P.K."/>
            <person name="Smith M."/>
            <person name="Roesemann S."/>
            <person name="Alexander J.E."/>
            <person name="Rich S.A."/>
            <person name="Livny J."/>
            <person name="Vlamakis H."/>
            <person name="Clish C."/>
            <person name="Bullock K."/>
            <person name="Deik A."/>
            <person name="Scott J."/>
            <person name="Pierce K.A."/>
            <person name="Xavier R.J."/>
            <person name="Alm E.J."/>
        </authorList>
    </citation>
    <scope>NUCLEOTIDE SEQUENCE</scope>
    <source>
        <strain evidence="4">BIOML-A4</strain>
    </source>
</reference>
<dbReference type="CDD" id="cd00761">
    <property type="entry name" value="Glyco_tranf_GTA_type"/>
    <property type="match status" value="1"/>
</dbReference>
<dbReference type="Pfam" id="PF00535">
    <property type="entry name" value="Glycos_transf_2"/>
    <property type="match status" value="1"/>
</dbReference>
<dbReference type="PANTHER" id="PTHR22916">
    <property type="entry name" value="GLYCOSYLTRANSFERASE"/>
    <property type="match status" value="1"/>
</dbReference>
<feature type="domain" description="Glycosyltransferase 2-like" evidence="3">
    <location>
        <begin position="8"/>
        <end position="134"/>
    </location>
</feature>
<evidence type="ECO:0000313" key="4">
    <source>
        <dbReference type="EMBL" id="MRY13515.1"/>
    </source>
</evidence>
<evidence type="ECO:0000259" key="3">
    <source>
        <dbReference type="Pfam" id="PF00535"/>
    </source>
</evidence>
<keyword evidence="2 4" id="KW-0808">Transferase</keyword>
<dbReference type="InterPro" id="IPR029044">
    <property type="entry name" value="Nucleotide-diphossugar_trans"/>
</dbReference>
<dbReference type="InterPro" id="IPR001173">
    <property type="entry name" value="Glyco_trans_2-like"/>
</dbReference>
<dbReference type="SUPFAM" id="SSF53448">
    <property type="entry name" value="Nucleotide-diphospho-sugar transferases"/>
    <property type="match status" value="1"/>
</dbReference>
<keyword evidence="1" id="KW-0328">Glycosyltransferase</keyword>
<dbReference type="PANTHER" id="PTHR22916:SF51">
    <property type="entry name" value="GLYCOSYLTRANSFERASE EPSH-RELATED"/>
    <property type="match status" value="1"/>
</dbReference>
<dbReference type="AlphaFoldDB" id="A0A6G1ZI72"/>
<evidence type="ECO:0000256" key="1">
    <source>
        <dbReference type="ARBA" id="ARBA00022676"/>
    </source>
</evidence>
<dbReference type="RefSeq" id="WP_010800073.1">
    <property type="nucleotide sequence ID" value="NZ_CAJSYT010000021.1"/>
</dbReference>
<dbReference type="Gene3D" id="3.90.550.10">
    <property type="entry name" value="Spore Coat Polysaccharide Biosynthesis Protein SpsA, Chain A"/>
    <property type="match status" value="1"/>
</dbReference>
<name>A0A6G1ZI72_9BACT</name>
<accession>A0A6G1ZI72</accession>
<dbReference type="GO" id="GO:0016758">
    <property type="term" value="F:hexosyltransferase activity"/>
    <property type="evidence" value="ECO:0007669"/>
    <property type="project" value="UniProtKB-ARBA"/>
</dbReference>
<protein>
    <submittedName>
        <fullName evidence="4">Glycosyltransferase</fullName>
    </submittedName>
</protein>
<comment type="caution">
    <text evidence="4">The sequence shown here is derived from an EMBL/GenBank/DDBJ whole genome shotgun (WGS) entry which is preliminary data.</text>
</comment>
<proteinExistence type="predicted"/>
<organism evidence="4">
    <name type="scientific">Parabacteroides goldsteinii</name>
    <dbReference type="NCBI Taxonomy" id="328812"/>
    <lineage>
        <taxon>Bacteria</taxon>
        <taxon>Pseudomonadati</taxon>
        <taxon>Bacteroidota</taxon>
        <taxon>Bacteroidia</taxon>
        <taxon>Bacteroidales</taxon>
        <taxon>Tannerellaceae</taxon>
        <taxon>Parabacteroides</taxon>
    </lineage>
</organism>
<evidence type="ECO:0000256" key="2">
    <source>
        <dbReference type="ARBA" id="ARBA00022679"/>
    </source>
</evidence>
<dbReference type="EMBL" id="WKLP01000031">
    <property type="protein sequence ID" value="MRY13515.1"/>
    <property type="molecule type" value="Genomic_DNA"/>
</dbReference>